<name>A0A812C886_ACAPH</name>
<evidence type="ECO:0000313" key="4">
    <source>
        <dbReference type="Proteomes" id="UP000597762"/>
    </source>
</evidence>
<proteinExistence type="predicted"/>
<accession>A0A812C886</accession>
<keyword evidence="2" id="KW-1133">Transmembrane helix</keyword>
<evidence type="ECO:0000313" key="3">
    <source>
        <dbReference type="EMBL" id="CAE1258587.1"/>
    </source>
</evidence>
<comment type="caution">
    <text evidence="3">The sequence shown here is derived from an EMBL/GenBank/DDBJ whole genome shotgun (WGS) entry which is preliminary data.</text>
</comment>
<dbReference type="Proteomes" id="UP000597762">
    <property type="component" value="Unassembled WGS sequence"/>
</dbReference>
<gene>
    <name evidence="3" type="ORF">SPHA_31309</name>
</gene>
<feature type="region of interest" description="Disordered" evidence="1">
    <location>
        <begin position="36"/>
        <end position="77"/>
    </location>
</feature>
<feature type="transmembrane region" description="Helical" evidence="2">
    <location>
        <begin position="101"/>
        <end position="123"/>
    </location>
</feature>
<evidence type="ECO:0000256" key="1">
    <source>
        <dbReference type="SAM" id="MobiDB-lite"/>
    </source>
</evidence>
<evidence type="ECO:0000256" key="2">
    <source>
        <dbReference type="SAM" id="Phobius"/>
    </source>
</evidence>
<feature type="compositionally biased region" description="Acidic residues" evidence="1">
    <location>
        <begin position="62"/>
        <end position="77"/>
    </location>
</feature>
<feature type="compositionally biased region" description="Low complexity" evidence="1">
    <location>
        <begin position="36"/>
        <end position="55"/>
    </location>
</feature>
<organism evidence="3 4">
    <name type="scientific">Acanthosepion pharaonis</name>
    <name type="common">Pharaoh cuttlefish</name>
    <name type="synonym">Sepia pharaonis</name>
    <dbReference type="NCBI Taxonomy" id="158019"/>
    <lineage>
        <taxon>Eukaryota</taxon>
        <taxon>Metazoa</taxon>
        <taxon>Spiralia</taxon>
        <taxon>Lophotrochozoa</taxon>
        <taxon>Mollusca</taxon>
        <taxon>Cephalopoda</taxon>
        <taxon>Coleoidea</taxon>
        <taxon>Decapodiformes</taxon>
        <taxon>Sepiida</taxon>
        <taxon>Sepiina</taxon>
        <taxon>Sepiidae</taxon>
        <taxon>Acanthosepion</taxon>
    </lineage>
</organism>
<sequence length="166" mass="18742">MFPRDCQQQQLESGKTKYKYIRDDDLLYRHQKITASSSNTTISSSITSGADTSSNGDCSSHDDDDGEEEEEDVDEDEEVLVTVTTDGGGEAHCVCVFIFPVYFLTHSFSLYLLLALFSIFCHLRSDHIYEISMCGCAYSPILFPLSIFSRCTKNLHIRVKGRNKEL</sequence>
<keyword evidence="2" id="KW-0472">Membrane</keyword>
<reference evidence="3" key="1">
    <citation type="submission" date="2021-01" db="EMBL/GenBank/DDBJ databases">
        <authorList>
            <person name="Li R."/>
            <person name="Bekaert M."/>
        </authorList>
    </citation>
    <scope>NUCLEOTIDE SEQUENCE</scope>
    <source>
        <strain evidence="3">Farmed</strain>
    </source>
</reference>
<keyword evidence="4" id="KW-1185">Reference proteome</keyword>
<dbReference type="EMBL" id="CAHIKZ030001280">
    <property type="protein sequence ID" value="CAE1258587.1"/>
    <property type="molecule type" value="Genomic_DNA"/>
</dbReference>
<protein>
    <submittedName>
        <fullName evidence="3">Uncharacterized protein</fullName>
    </submittedName>
</protein>
<dbReference type="AlphaFoldDB" id="A0A812C886"/>
<keyword evidence="2" id="KW-0812">Transmembrane</keyword>